<dbReference type="AlphaFoldDB" id="A0A2N9JMS1"/>
<dbReference type="HAMAP" id="MF_00691">
    <property type="entry name" value="PxpA"/>
    <property type="match status" value="1"/>
</dbReference>
<keyword evidence="1" id="KW-0067">ATP-binding</keyword>
<dbReference type="Pfam" id="PF03746">
    <property type="entry name" value="LamB_YcsF"/>
    <property type="match status" value="1"/>
</dbReference>
<dbReference type="Gene3D" id="3.20.20.370">
    <property type="entry name" value="Glycoside hydrolase/deacetylase"/>
    <property type="match status" value="1"/>
</dbReference>
<evidence type="ECO:0000313" key="3">
    <source>
        <dbReference type="Proteomes" id="UP000238164"/>
    </source>
</evidence>
<dbReference type="NCBIfam" id="NF003816">
    <property type="entry name" value="PRK05406.1-5"/>
    <property type="match status" value="1"/>
</dbReference>
<sequence length="255" mass="26755">MAPSIDLNSDVGEGFALWSLGDDAAMLAITSSANIACGFHAGDPRGMRATLEIAARHGVTLGAHVAYRDLAGFGRRDLDVSADDLFAETIYQIGALRALASSVGTSVDYVKPHGALYNRIVHDERQASAVVRAMVELDPTLVLLGPPGAVVLDLAEEAGLTTATEAFADRAYTPDGRLVSRREPGAVLHDPTLIADRMLTLVQTGRLTAVDGTELQLSPDSICVHGDTDGAVAVARAVREKLETAGVAVKPFATR</sequence>
<proteinExistence type="inferred from homology"/>
<accession>A0A2N9JMS1</accession>
<dbReference type="GO" id="GO:0005975">
    <property type="term" value="P:carbohydrate metabolic process"/>
    <property type="evidence" value="ECO:0007669"/>
    <property type="project" value="InterPro"/>
</dbReference>
<dbReference type="GO" id="GO:0005524">
    <property type="term" value="F:ATP binding"/>
    <property type="evidence" value="ECO:0007669"/>
    <property type="project" value="UniProtKB-UniRule"/>
</dbReference>
<dbReference type="InterPro" id="IPR011330">
    <property type="entry name" value="Glyco_hydro/deAcase_b/a-brl"/>
</dbReference>
<dbReference type="NCBIfam" id="NF003814">
    <property type="entry name" value="PRK05406.1-3"/>
    <property type="match status" value="1"/>
</dbReference>
<reference evidence="2 3" key="1">
    <citation type="submission" date="2018-02" db="EMBL/GenBank/DDBJ databases">
        <authorList>
            <person name="Cohen D.B."/>
            <person name="Kent A.D."/>
        </authorList>
    </citation>
    <scope>NUCLEOTIDE SEQUENCE [LARGE SCALE GENOMIC DNA]</scope>
    <source>
        <strain evidence="2">1</strain>
    </source>
</reference>
<name>A0A2N9JMS1_9ACTN</name>
<keyword evidence="1" id="KW-0547">Nucleotide-binding</keyword>
<keyword evidence="3" id="KW-1185">Reference proteome</keyword>
<organism evidence="2 3">
    <name type="scientific">Micropruina glycogenica</name>
    <dbReference type="NCBI Taxonomy" id="75385"/>
    <lineage>
        <taxon>Bacteria</taxon>
        <taxon>Bacillati</taxon>
        <taxon>Actinomycetota</taxon>
        <taxon>Actinomycetes</taxon>
        <taxon>Propionibacteriales</taxon>
        <taxon>Nocardioidaceae</taxon>
        <taxon>Micropruina</taxon>
    </lineage>
</organism>
<dbReference type="EC" id="3.5.2.9" evidence="1"/>
<dbReference type="Proteomes" id="UP000238164">
    <property type="component" value="Chromosome 1"/>
</dbReference>
<gene>
    <name evidence="2" type="primary">ycsF</name>
    <name evidence="1" type="synonym">pxpA</name>
    <name evidence="2" type="ORF">MPLG2_3848</name>
</gene>
<keyword evidence="1" id="KW-0378">Hydrolase</keyword>
<dbReference type="KEGG" id="mgg:MPLG2_3848"/>
<dbReference type="PANTHER" id="PTHR30292">
    <property type="entry name" value="UNCHARACTERIZED PROTEIN YBGL-RELATED"/>
    <property type="match status" value="1"/>
</dbReference>
<comment type="subunit">
    <text evidence="1">Forms a complex composed of PxpA, PxpB and PxpC.</text>
</comment>
<dbReference type="PANTHER" id="PTHR30292:SF0">
    <property type="entry name" value="5-OXOPROLINASE SUBUNIT A"/>
    <property type="match status" value="1"/>
</dbReference>
<comment type="function">
    <text evidence="1">Catalyzes the cleavage of 5-oxoproline to form L-glutamate coupled to the hydrolysis of ATP to ADP and inorganic phosphate.</text>
</comment>
<protein>
    <recommendedName>
        <fullName evidence="1">5-oxoprolinase subunit A</fullName>
        <shortName evidence="1">5-OPase subunit A</shortName>
        <ecNumber evidence="1">3.5.2.9</ecNumber>
    </recommendedName>
    <alternativeName>
        <fullName evidence="1">5-oxoprolinase (ATP-hydrolyzing) subunit A</fullName>
    </alternativeName>
</protein>
<comment type="similarity">
    <text evidence="1">Belongs to the LamB/PxpA family.</text>
</comment>
<dbReference type="CDD" id="cd10787">
    <property type="entry name" value="LamB_YcsF_like"/>
    <property type="match status" value="1"/>
</dbReference>
<dbReference type="RefSeq" id="WP_105187284.1">
    <property type="nucleotide sequence ID" value="NZ_BAAAGO010000026.1"/>
</dbReference>
<comment type="catalytic activity">
    <reaction evidence="1">
        <text>5-oxo-L-proline + ATP + 2 H2O = L-glutamate + ADP + phosphate + H(+)</text>
        <dbReference type="Rhea" id="RHEA:10348"/>
        <dbReference type="ChEBI" id="CHEBI:15377"/>
        <dbReference type="ChEBI" id="CHEBI:15378"/>
        <dbReference type="ChEBI" id="CHEBI:29985"/>
        <dbReference type="ChEBI" id="CHEBI:30616"/>
        <dbReference type="ChEBI" id="CHEBI:43474"/>
        <dbReference type="ChEBI" id="CHEBI:58402"/>
        <dbReference type="ChEBI" id="CHEBI:456216"/>
        <dbReference type="EC" id="3.5.2.9"/>
    </reaction>
</comment>
<evidence type="ECO:0000313" key="2">
    <source>
        <dbReference type="EMBL" id="SPD88878.1"/>
    </source>
</evidence>
<dbReference type="SUPFAM" id="SSF88713">
    <property type="entry name" value="Glycoside hydrolase/deacetylase"/>
    <property type="match status" value="1"/>
</dbReference>
<dbReference type="InterPro" id="IPR005501">
    <property type="entry name" value="LamB/YcsF/PxpA-like"/>
</dbReference>
<evidence type="ECO:0000256" key="1">
    <source>
        <dbReference type="HAMAP-Rule" id="MF_00691"/>
    </source>
</evidence>
<dbReference type="EMBL" id="LT985188">
    <property type="protein sequence ID" value="SPD88878.1"/>
    <property type="molecule type" value="Genomic_DNA"/>
</dbReference>
<dbReference type="OrthoDB" id="9773478at2"/>
<dbReference type="GO" id="GO:0017168">
    <property type="term" value="F:5-oxoprolinase (ATP-hydrolyzing) activity"/>
    <property type="evidence" value="ECO:0007669"/>
    <property type="project" value="UniProtKB-UniRule"/>
</dbReference>